<evidence type="ECO:0000313" key="3">
    <source>
        <dbReference type="EMBL" id="SER02870.1"/>
    </source>
</evidence>
<dbReference type="AlphaFoldDB" id="A0A1H9KUR5"/>
<comment type="function">
    <text evidence="2">Antitoxin component of a type II toxin-antitoxin (TA) system.</text>
</comment>
<proteinExistence type="inferred from homology"/>
<dbReference type="Pfam" id="PF02604">
    <property type="entry name" value="PhdYeFM_antitox"/>
    <property type="match status" value="1"/>
</dbReference>
<evidence type="ECO:0000256" key="2">
    <source>
        <dbReference type="RuleBase" id="RU362080"/>
    </source>
</evidence>
<dbReference type="Proteomes" id="UP000199233">
    <property type="component" value="Unassembled WGS sequence"/>
</dbReference>
<dbReference type="OrthoDB" id="71688at2"/>
<keyword evidence="4" id="KW-1185">Reference proteome</keyword>
<accession>A0A1H9KUR5</accession>
<reference evidence="3 4" key="1">
    <citation type="submission" date="2016-10" db="EMBL/GenBank/DDBJ databases">
        <authorList>
            <person name="de Groot N.N."/>
        </authorList>
    </citation>
    <scope>NUCLEOTIDE SEQUENCE [LARGE SCALE GENOMIC DNA]</scope>
    <source>
        <strain evidence="3 4">DSM 25927</strain>
    </source>
</reference>
<dbReference type="NCBIfam" id="TIGR01552">
    <property type="entry name" value="phd_fam"/>
    <property type="match status" value="1"/>
</dbReference>
<dbReference type="InterPro" id="IPR036165">
    <property type="entry name" value="YefM-like_sf"/>
</dbReference>
<dbReference type="STRING" id="489703.SAMN04488038_11448"/>
<dbReference type="EMBL" id="FOFS01000014">
    <property type="protein sequence ID" value="SER02870.1"/>
    <property type="molecule type" value="Genomic_DNA"/>
</dbReference>
<dbReference type="SUPFAM" id="SSF143120">
    <property type="entry name" value="YefM-like"/>
    <property type="match status" value="1"/>
</dbReference>
<evidence type="ECO:0000256" key="1">
    <source>
        <dbReference type="ARBA" id="ARBA00009981"/>
    </source>
</evidence>
<comment type="similarity">
    <text evidence="1 2">Belongs to the phD/YefM antitoxin family.</text>
</comment>
<organism evidence="3 4">
    <name type="scientific">Solimonas aquatica</name>
    <dbReference type="NCBI Taxonomy" id="489703"/>
    <lineage>
        <taxon>Bacteria</taxon>
        <taxon>Pseudomonadati</taxon>
        <taxon>Pseudomonadota</taxon>
        <taxon>Gammaproteobacteria</taxon>
        <taxon>Nevskiales</taxon>
        <taxon>Nevskiaceae</taxon>
        <taxon>Solimonas</taxon>
    </lineage>
</organism>
<gene>
    <name evidence="3" type="ORF">SAMN04488038_11448</name>
</gene>
<dbReference type="Gene3D" id="3.40.1620.10">
    <property type="entry name" value="YefM-like domain"/>
    <property type="match status" value="1"/>
</dbReference>
<name>A0A1H9KUR5_9GAMM</name>
<dbReference type="InterPro" id="IPR006442">
    <property type="entry name" value="Antitoxin_Phd/YefM"/>
</dbReference>
<protein>
    <recommendedName>
        <fullName evidence="2">Antitoxin</fullName>
    </recommendedName>
</protein>
<dbReference type="RefSeq" id="WP_093288967.1">
    <property type="nucleotide sequence ID" value="NZ_FOFS01000014.1"/>
</dbReference>
<sequence>MKSVSIADAKNRLTELLYEAEEGQTLQLTRRGQPVAVLLSEADYLRLRAAAAGSLNFAAWAQQWRSELPAGFEGISAGELERWREL</sequence>
<evidence type="ECO:0000313" key="4">
    <source>
        <dbReference type="Proteomes" id="UP000199233"/>
    </source>
</evidence>